<organism evidence="1 2">
    <name type="scientific">Heracleum sosnowskyi</name>
    <dbReference type="NCBI Taxonomy" id="360622"/>
    <lineage>
        <taxon>Eukaryota</taxon>
        <taxon>Viridiplantae</taxon>
        <taxon>Streptophyta</taxon>
        <taxon>Embryophyta</taxon>
        <taxon>Tracheophyta</taxon>
        <taxon>Spermatophyta</taxon>
        <taxon>Magnoliopsida</taxon>
        <taxon>eudicotyledons</taxon>
        <taxon>Gunneridae</taxon>
        <taxon>Pentapetalae</taxon>
        <taxon>asterids</taxon>
        <taxon>campanulids</taxon>
        <taxon>Apiales</taxon>
        <taxon>Apiaceae</taxon>
        <taxon>Apioideae</taxon>
        <taxon>apioid superclade</taxon>
        <taxon>Tordylieae</taxon>
        <taxon>Tordyliinae</taxon>
        <taxon>Heracleum</taxon>
    </lineage>
</organism>
<dbReference type="AlphaFoldDB" id="A0AAD8MHH5"/>
<dbReference type="EMBL" id="JAUIZM010000007">
    <property type="protein sequence ID" value="KAK1372962.1"/>
    <property type="molecule type" value="Genomic_DNA"/>
</dbReference>
<keyword evidence="2" id="KW-1185">Reference proteome</keyword>
<dbReference type="Proteomes" id="UP001237642">
    <property type="component" value="Unassembled WGS sequence"/>
</dbReference>
<reference evidence="1" key="2">
    <citation type="submission" date="2023-05" db="EMBL/GenBank/DDBJ databases">
        <authorList>
            <person name="Schelkunov M.I."/>
        </authorList>
    </citation>
    <scope>NUCLEOTIDE SEQUENCE</scope>
    <source>
        <strain evidence="1">Hsosn_3</strain>
        <tissue evidence="1">Leaf</tissue>
    </source>
</reference>
<proteinExistence type="predicted"/>
<protein>
    <submittedName>
        <fullName evidence="1">Uncharacterized protein</fullName>
    </submittedName>
</protein>
<gene>
    <name evidence="1" type="ORF">POM88_029155</name>
</gene>
<evidence type="ECO:0000313" key="1">
    <source>
        <dbReference type="EMBL" id="KAK1372962.1"/>
    </source>
</evidence>
<evidence type="ECO:0000313" key="2">
    <source>
        <dbReference type="Proteomes" id="UP001237642"/>
    </source>
</evidence>
<sequence>MYASSLGIQERRLNEFYAMQYALRKAFVGNFNLLELESDHAGAYWEWRHSCFNGAIPEHEFILRQLNTRNTDKNSTIHMNTVEEIWYEDMGLGPVGPKFDTIRESDLQAAMVNDDDIDVLDEEEMVQLQL</sequence>
<accession>A0AAD8MHH5</accession>
<comment type="caution">
    <text evidence="1">The sequence shown here is derived from an EMBL/GenBank/DDBJ whole genome shotgun (WGS) entry which is preliminary data.</text>
</comment>
<reference evidence="1" key="1">
    <citation type="submission" date="2023-02" db="EMBL/GenBank/DDBJ databases">
        <title>Genome of toxic invasive species Heracleum sosnowskyi carries increased number of genes despite the absence of recent whole-genome duplications.</title>
        <authorList>
            <person name="Schelkunov M."/>
            <person name="Shtratnikova V."/>
            <person name="Makarenko M."/>
            <person name="Klepikova A."/>
            <person name="Omelchenko D."/>
            <person name="Novikova G."/>
            <person name="Obukhova E."/>
            <person name="Bogdanov V."/>
            <person name="Penin A."/>
            <person name="Logacheva M."/>
        </authorList>
    </citation>
    <scope>NUCLEOTIDE SEQUENCE</scope>
    <source>
        <strain evidence="1">Hsosn_3</strain>
        <tissue evidence="1">Leaf</tissue>
    </source>
</reference>
<name>A0AAD8MHH5_9APIA</name>